<dbReference type="PROSITE" id="PS00720">
    <property type="entry name" value="RASGEF"/>
    <property type="match status" value="1"/>
</dbReference>
<dbReference type="InterPro" id="IPR036964">
    <property type="entry name" value="RASGEF_cat_dom_sf"/>
</dbReference>
<dbReference type="PANTHER" id="PTHR23113:SF356">
    <property type="entry name" value="FI05912P-RELATED"/>
    <property type="match status" value="1"/>
</dbReference>
<evidence type="ECO:0000313" key="6">
    <source>
        <dbReference type="EnsemblMetazoa" id="XP_019762740.1"/>
    </source>
</evidence>
<keyword evidence="7" id="KW-1185">Reference proteome</keyword>
<dbReference type="GeneID" id="109539440"/>
<dbReference type="EnsemblMetazoa" id="XM_019907181.1">
    <property type="protein sequence ID" value="XP_019762740.1"/>
    <property type="gene ID" value="LOC109539440"/>
</dbReference>
<dbReference type="InterPro" id="IPR001895">
    <property type="entry name" value="RASGEF_cat_dom"/>
</dbReference>
<dbReference type="InterPro" id="IPR019804">
    <property type="entry name" value="Ras_G-nucl-exch_fac_CS"/>
</dbReference>
<evidence type="ECO:0000256" key="2">
    <source>
        <dbReference type="PROSITE-ProRule" id="PRU00168"/>
    </source>
</evidence>
<dbReference type="InterPro" id="IPR008937">
    <property type="entry name" value="Ras-like_GEF"/>
</dbReference>
<feature type="domain" description="Ras-GEF" evidence="4">
    <location>
        <begin position="666"/>
        <end position="912"/>
    </location>
</feature>
<evidence type="ECO:0000259" key="5">
    <source>
        <dbReference type="PROSITE" id="PS50212"/>
    </source>
</evidence>
<dbReference type="Gene3D" id="1.20.870.10">
    <property type="entry name" value="Son of sevenless (SoS) protein Chain: S domain 1"/>
    <property type="match status" value="1"/>
</dbReference>
<feature type="region of interest" description="Disordered" evidence="3">
    <location>
        <begin position="1"/>
        <end position="118"/>
    </location>
</feature>
<dbReference type="GO" id="GO:0005085">
    <property type="term" value="F:guanyl-nucleotide exchange factor activity"/>
    <property type="evidence" value="ECO:0007669"/>
    <property type="project" value="UniProtKB-KW"/>
</dbReference>
<dbReference type="InterPro" id="IPR000651">
    <property type="entry name" value="Ras-like_Gua-exchang_fac_N"/>
</dbReference>
<feature type="region of interest" description="Disordered" evidence="3">
    <location>
        <begin position="909"/>
        <end position="932"/>
    </location>
</feature>
<dbReference type="Proteomes" id="UP000019118">
    <property type="component" value="Unassembled WGS sequence"/>
</dbReference>
<evidence type="ECO:0000256" key="1">
    <source>
        <dbReference type="ARBA" id="ARBA00022658"/>
    </source>
</evidence>
<evidence type="ECO:0008006" key="8">
    <source>
        <dbReference type="Google" id="ProtNLM"/>
    </source>
</evidence>
<dbReference type="KEGG" id="dpa:109539440"/>
<dbReference type="PANTHER" id="PTHR23113">
    <property type="entry name" value="GUANINE NUCLEOTIDE EXCHANGE FACTOR"/>
    <property type="match status" value="1"/>
</dbReference>
<dbReference type="GO" id="GO:0005886">
    <property type="term" value="C:plasma membrane"/>
    <property type="evidence" value="ECO:0007669"/>
    <property type="project" value="TreeGrafter"/>
</dbReference>
<dbReference type="GO" id="GO:0007265">
    <property type="term" value="P:Ras protein signal transduction"/>
    <property type="evidence" value="ECO:0007669"/>
    <property type="project" value="TreeGrafter"/>
</dbReference>
<dbReference type="Pfam" id="PF00618">
    <property type="entry name" value="RasGEF_N"/>
    <property type="match status" value="1"/>
</dbReference>
<feature type="domain" description="N-terminal Ras-GEF" evidence="5">
    <location>
        <begin position="498"/>
        <end position="633"/>
    </location>
</feature>
<dbReference type="Gene3D" id="1.10.840.10">
    <property type="entry name" value="Ras guanine-nucleotide exchange factors catalytic domain"/>
    <property type="match status" value="1"/>
</dbReference>
<feature type="compositionally biased region" description="Basic and acidic residues" evidence="3">
    <location>
        <begin position="915"/>
        <end position="925"/>
    </location>
</feature>
<name>A0AAR5PNZ5_DENPD</name>
<sequence>MQERERPKIAPKPIIATKPKYVPPVKIQQRPVASPNPTATAPPCRRTSLENFHHPERTLGDVQEPARLDRDNRRISGEYADKEQVLRRKTREEFGGHPRHQLDPGRKLPPQQSSYNSKAEAALLPRENTSYFLPQNDKEPLYPRRELMEAFTKRSYEQEPSSSLRQETQVSQMTTFVSEKCDKFYRKTLEVSQKPPNSPSTVCCSILSNAATDCCGIINMTKNELNGKLSKLESVDSNSSDSGGFKDFIPAPIEEASSMFHHQRKISQPEFLNDRKLSEARPIGHQRKSSQPNFDSSRKNYVANAQALAQFLPQTEQKILMHNQKSEEARTRQPKSILSQGNIQQSTKKLEELLAQRLEKDKLSRKGAQNCLIDGAGEDVEQKMRIQRQIQQKLHADLEQTVKQIQEIQSTEYRLPQNRKWNESNRSQPAIGLKHTPKSRPTIFGTVASDLTPKDCSNRRSLPQTPTIKSFSTIFSTDSNQDSSVELGIQQDNALVYRDGNLLSGSLEALIQHMVPTESYYPDRAYLFAFLLSARLFIKPHDLLAQVRALGDQQQGLGESGSLPGASNGPQQMRFVEKMVQLLAEWTEQFPYDFRDERMMEHVRKITQQCCSINPTLRANVSLLLHNLHPRLTALEEYEKSLENQTNTASSDEHISCPDISDICPHPDKLAQQLTHVELERLSFIGPEEFVQAFAKENPALETSFKDLKKTRNLEQYVQWFNRLSYFVATQVCKYQKKKQRVKMVEFWIETGRECFNIGNFNSLMAIIAGLNMSPISRLKKTWNKIQSGKFAILEHQMDPSSNFSSYRSTLKAAMWRSAGATDQRQRIVIPFFSLLVKDLYFLNQGCSSKLPNGHINFEKFWQLAKQVTEFMAWKQVTCPFEKDSKVISVLQHSPVLNENALARASFECEPPDNNQEKERCKTLKAEGGSNS</sequence>
<feature type="compositionally biased region" description="Polar residues" evidence="3">
    <location>
        <begin position="334"/>
        <end position="344"/>
    </location>
</feature>
<dbReference type="Pfam" id="PF00617">
    <property type="entry name" value="RasGEF"/>
    <property type="match status" value="1"/>
</dbReference>
<dbReference type="AlphaFoldDB" id="A0AAR5PNZ5"/>
<feature type="region of interest" description="Disordered" evidence="3">
    <location>
        <begin position="324"/>
        <end position="344"/>
    </location>
</feature>
<reference evidence="6" key="2">
    <citation type="submission" date="2024-08" db="UniProtKB">
        <authorList>
            <consortium name="EnsemblMetazoa"/>
        </authorList>
    </citation>
    <scope>IDENTIFICATION</scope>
</reference>
<accession>A0AAR5PNZ5</accession>
<dbReference type="PROSITE" id="PS50009">
    <property type="entry name" value="RASGEF_CAT"/>
    <property type="match status" value="1"/>
</dbReference>
<dbReference type="CDD" id="cd00155">
    <property type="entry name" value="RasGEF"/>
    <property type="match status" value="1"/>
</dbReference>
<evidence type="ECO:0000313" key="7">
    <source>
        <dbReference type="Proteomes" id="UP000019118"/>
    </source>
</evidence>
<evidence type="ECO:0000256" key="3">
    <source>
        <dbReference type="SAM" id="MobiDB-lite"/>
    </source>
</evidence>
<dbReference type="CDD" id="cd06224">
    <property type="entry name" value="REM"/>
    <property type="match status" value="1"/>
</dbReference>
<protein>
    <recommendedName>
        <fullName evidence="8">Ras-GEF domain-containing protein</fullName>
    </recommendedName>
</protein>
<evidence type="ECO:0000259" key="4">
    <source>
        <dbReference type="PROSITE" id="PS50009"/>
    </source>
</evidence>
<dbReference type="SMART" id="SM00147">
    <property type="entry name" value="RasGEF"/>
    <property type="match status" value="1"/>
</dbReference>
<keyword evidence="1 2" id="KW-0344">Guanine-nucleotide releasing factor</keyword>
<proteinExistence type="predicted"/>
<reference evidence="7" key="1">
    <citation type="journal article" date="2013" name="Genome Biol.">
        <title>Draft genome of the mountain pine beetle, Dendroctonus ponderosae Hopkins, a major forest pest.</title>
        <authorList>
            <person name="Keeling C.I."/>
            <person name="Yuen M.M."/>
            <person name="Liao N.Y."/>
            <person name="Docking T.R."/>
            <person name="Chan S.K."/>
            <person name="Taylor G.A."/>
            <person name="Palmquist D.L."/>
            <person name="Jackman S.D."/>
            <person name="Nguyen A."/>
            <person name="Li M."/>
            <person name="Henderson H."/>
            <person name="Janes J.K."/>
            <person name="Zhao Y."/>
            <person name="Pandoh P."/>
            <person name="Moore R."/>
            <person name="Sperling F.A."/>
            <person name="Huber D.P."/>
            <person name="Birol I."/>
            <person name="Jones S.J."/>
            <person name="Bohlmann J."/>
        </authorList>
    </citation>
    <scope>NUCLEOTIDE SEQUENCE</scope>
</reference>
<dbReference type="InterPro" id="IPR023578">
    <property type="entry name" value="Ras_GEF_dom_sf"/>
</dbReference>
<feature type="compositionally biased region" description="Basic and acidic residues" evidence="3">
    <location>
        <begin position="47"/>
        <end position="106"/>
    </location>
</feature>
<dbReference type="SUPFAM" id="SSF48366">
    <property type="entry name" value="Ras GEF"/>
    <property type="match status" value="1"/>
</dbReference>
<dbReference type="PROSITE" id="PS50212">
    <property type="entry name" value="RASGEF_NTER"/>
    <property type="match status" value="1"/>
</dbReference>
<organism evidence="6 7">
    <name type="scientific">Dendroctonus ponderosae</name>
    <name type="common">Mountain pine beetle</name>
    <dbReference type="NCBI Taxonomy" id="77166"/>
    <lineage>
        <taxon>Eukaryota</taxon>
        <taxon>Metazoa</taxon>
        <taxon>Ecdysozoa</taxon>
        <taxon>Arthropoda</taxon>
        <taxon>Hexapoda</taxon>
        <taxon>Insecta</taxon>
        <taxon>Pterygota</taxon>
        <taxon>Neoptera</taxon>
        <taxon>Endopterygota</taxon>
        <taxon>Coleoptera</taxon>
        <taxon>Polyphaga</taxon>
        <taxon>Cucujiformia</taxon>
        <taxon>Curculionidae</taxon>
        <taxon>Scolytinae</taxon>
        <taxon>Dendroctonus</taxon>
    </lineage>
</organism>